<dbReference type="EMBL" id="JAANER010000002">
    <property type="protein sequence ID" value="KAG9194258.1"/>
    <property type="molecule type" value="Genomic_DNA"/>
</dbReference>
<protein>
    <submittedName>
        <fullName evidence="2">Uncharacterized protein</fullName>
    </submittedName>
</protein>
<accession>A0AAD4NTV8</accession>
<evidence type="ECO:0000256" key="1">
    <source>
        <dbReference type="SAM" id="MobiDB-lite"/>
    </source>
</evidence>
<comment type="caution">
    <text evidence="2">The sequence shown here is derived from an EMBL/GenBank/DDBJ whole genome shotgun (WGS) entry which is preliminary data.</text>
</comment>
<organism evidence="2 3">
    <name type="scientific">Alternaria panax</name>
    <dbReference type="NCBI Taxonomy" id="48097"/>
    <lineage>
        <taxon>Eukaryota</taxon>
        <taxon>Fungi</taxon>
        <taxon>Dikarya</taxon>
        <taxon>Ascomycota</taxon>
        <taxon>Pezizomycotina</taxon>
        <taxon>Dothideomycetes</taxon>
        <taxon>Pleosporomycetidae</taxon>
        <taxon>Pleosporales</taxon>
        <taxon>Pleosporineae</taxon>
        <taxon>Pleosporaceae</taxon>
        <taxon>Alternaria</taxon>
        <taxon>Alternaria sect. Panax</taxon>
    </lineage>
</organism>
<dbReference type="AlphaFoldDB" id="A0AAD4NTV8"/>
<evidence type="ECO:0000313" key="2">
    <source>
        <dbReference type="EMBL" id="KAG9194258.1"/>
    </source>
</evidence>
<gene>
    <name evidence="2" type="ORF">G6011_04293</name>
</gene>
<sequence>MTSSDVFPEDTIKRVKPRDAALIQPDHNGTRKISLGLLSPPSSVSSRSGSSQSSTSVATRFTSTLVLLDSPQTHEFLGLTQDKALKLFESRWNKEKESGAHIALERWVIDHVVAICEDAQDSGDD</sequence>
<evidence type="ECO:0000313" key="3">
    <source>
        <dbReference type="Proteomes" id="UP001199106"/>
    </source>
</evidence>
<feature type="compositionally biased region" description="Low complexity" evidence="1">
    <location>
        <begin position="34"/>
        <end position="57"/>
    </location>
</feature>
<feature type="region of interest" description="Disordered" evidence="1">
    <location>
        <begin position="17"/>
        <end position="57"/>
    </location>
</feature>
<dbReference type="Proteomes" id="UP001199106">
    <property type="component" value="Unassembled WGS sequence"/>
</dbReference>
<keyword evidence="3" id="KW-1185">Reference proteome</keyword>
<reference evidence="2" key="1">
    <citation type="submission" date="2021-07" db="EMBL/GenBank/DDBJ databases">
        <title>Genome Resource of American Ginseng Black Spot Pathogen Alternaria panax.</title>
        <authorList>
            <person name="Qiu C."/>
            <person name="Wang W."/>
            <person name="Liu Z."/>
        </authorList>
    </citation>
    <scope>NUCLEOTIDE SEQUENCE</scope>
    <source>
        <strain evidence="2">BNCC115425</strain>
    </source>
</reference>
<proteinExistence type="predicted"/>
<name>A0AAD4NTV8_9PLEO</name>